<keyword evidence="8 20" id="KW-0418">Kinase</keyword>
<dbReference type="InterPro" id="IPR036945">
    <property type="entry name" value="DAGK_sf"/>
</dbReference>
<evidence type="ECO:0000256" key="13">
    <source>
        <dbReference type="ARBA" id="ARBA00023209"/>
    </source>
</evidence>
<reference evidence="20 21" key="1">
    <citation type="submission" date="2016-10" db="EMBL/GenBank/DDBJ databases">
        <authorList>
            <person name="de Groot N.N."/>
        </authorList>
    </citation>
    <scope>NUCLEOTIDE SEQUENCE [LARGE SCALE GENOMIC DNA]</scope>
    <source>
        <strain evidence="20 21">DSM 18684</strain>
    </source>
</reference>
<feature type="transmembrane region" description="Helical" evidence="19">
    <location>
        <begin position="49"/>
        <end position="69"/>
    </location>
</feature>
<keyword evidence="6 19" id="KW-0812">Transmembrane</keyword>
<dbReference type="STRING" id="414048.SAMN04489864_101447"/>
<evidence type="ECO:0000313" key="21">
    <source>
        <dbReference type="Proteomes" id="UP000199666"/>
    </source>
</evidence>
<keyword evidence="10 19" id="KW-1133">Transmembrane helix</keyword>
<comment type="subcellular location">
    <subcellularLocation>
        <location evidence="1">Cell membrane</location>
        <topology evidence="1">Multi-pass membrane protein</topology>
    </subcellularLocation>
</comment>
<feature type="binding site" evidence="16">
    <location>
        <position position="63"/>
    </location>
    <ligand>
        <name>substrate</name>
    </ligand>
</feature>
<keyword evidence="4" id="KW-0444">Lipid biosynthesis</keyword>
<evidence type="ECO:0000256" key="16">
    <source>
        <dbReference type="PIRSR" id="PIRSR600829-2"/>
    </source>
</evidence>
<evidence type="ECO:0000313" key="20">
    <source>
        <dbReference type="EMBL" id="SFG65003.1"/>
    </source>
</evidence>
<evidence type="ECO:0000256" key="9">
    <source>
        <dbReference type="ARBA" id="ARBA00022840"/>
    </source>
</evidence>
<evidence type="ECO:0000256" key="6">
    <source>
        <dbReference type="ARBA" id="ARBA00022692"/>
    </source>
</evidence>
<evidence type="ECO:0000256" key="17">
    <source>
        <dbReference type="PIRSR" id="PIRSR600829-3"/>
    </source>
</evidence>
<keyword evidence="14" id="KW-1208">Phospholipid metabolism</keyword>
<feature type="transmembrane region" description="Helical" evidence="19">
    <location>
        <begin position="25"/>
        <end position="43"/>
    </location>
</feature>
<keyword evidence="18" id="KW-0460">Magnesium</keyword>
<dbReference type="PANTHER" id="PTHR34299:SF1">
    <property type="entry name" value="DIACYLGLYCEROL KINASE"/>
    <property type="match status" value="1"/>
</dbReference>
<dbReference type="Proteomes" id="UP000199666">
    <property type="component" value="Unassembled WGS sequence"/>
</dbReference>
<accession>A0A1I2TJJ7</accession>
<dbReference type="InterPro" id="IPR000829">
    <property type="entry name" value="DAGK"/>
</dbReference>
<keyword evidence="18" id="KW-0479">Metal-binding</keyword>
<dbReference type="OrthoDB" id="1493837at2"/>
<dbReference type="GO" id="GO:0046872">
    <property type="term" value="F:metal ion binding"/>
    <property type="evidence" value="ECO:0007669"/>
    <property type="project" value="UniProtKB-KW"/>
</dbReference>
<dbReference type="EMBL" id="FOPP01000001">
    <property type="protein sequence ID" value="SFG65003.1"/>
    <property type="molecule type" value="Genomic_DNA"/>
</dbReference>
<dbReference type="GO" id="GO:0005886">
    <property type="term" value="C:plasma membrane"/>
    <property type="evidence" value="ECO:0007669"/>
    <property type="project" value="UniProtKB-SubCell"/>
</dbReference>
<evidence type="ECO:0000256" key="3">
    <source>
        <dbReference type="ARBA" id="ARBA00022475"/>
    </source>
</evidence>
<evidence type="ECO:0000256" key="4">
    <source>
        <dbReference type="ARBA" id="ARBA00022516"/>
    </source>
</evidence>
<evidence type="ECO:0000256" key="8">
    <source>
        <dbReference type="ARBA" id="ARBA00022777"/>
    </source>
</evidence>
<keyword evidence="9 17" id="KW-0067">ATP-binding</keyword>
<proteinExistence type="inferred from homology"/>
<name>A0A1I2TJJ7_9SPHI</name>
<keyword evidence="21" id="KW-1185">Reference proteome</keyword>
<evidence type="ECO:0000256" key="18">
    <source>
        <dbReference type="PIRSR" id="PIRSR600829-4"/>
    </source>
</evidence>
<feature type="binding site" evidence="17">
    <location>
        <position position="10"/>
    </location>
    <ligand>
        <name>ATP</name>
        <dbReference type="ChEBI" id="CHEBI:30616"/>
    </ligand>
</feature>
<evidence type="ECO:0000256" key="11">
    <source>
        <dbReference type="ARBA" id="ARBA00023098"/>
    </source>
</evidence>
<dbReference type="GO" id="GO:0016301">
    <property type="term" value="F:kinase activity"/>
    <property type="evidence" value="ECO:0007669"/>
    <property type="project" value="UniProtKB-KW"/>
</dbReference>
<evidence type="ECO:0000256" key="15">
    <source>
        <dbReference type="PIRSR" id="PIRSR600829-1"/>
    </source>
</evidence>
<dbReference type="Gene3D" id="1.10.287.3610">
    <property type="match status" value="1"/>
</dbReference>
<sequence>MKALLNSFVYAFNGLVYAFKTQLNFKIHCVAALLIVALGWWVGLSNTEWPLIVIAIGLVIVAELFNTGIEVLVDLVSPQQHPKAGAVKDIAAAAVLISAIIALAIALFIFVPKFV</sequence>
<evidence type="ECO:0000256" key="12">
    <source>
        <dbReference type="ARBA" id="ARBA00023136"/>
    </source>
</evidence>
<dbReference type="AlphaFoldDB" id="A0A1I2TJJ7"/>
<evidence type="ECO:0000256" key="2">
    <source>
        <dbReference type="ARBA" id="ARBA00005967"/>
    </source>
</evidence>
<keyword evidence="12 19" id="KW-0472">Membrane</keyword>
<protein>
    <submittedName>
        <fullName evidence="20">Diacylglycerol kinase (ATP)</fullName>
    </submittedName>
</protein>
<evidence type="ECO:0000256" key="5">
    <source>
        <dbReference type="ARBA" id="ARBA00022679"/>
    </source>
</evidence>
<feature type="binding site" evidence="18">
    <location>
        <position position="70"/>
    </location>
    <ligand>
        <name>a divalent metal cation</name>
        <dbReference type="ChEBI" id="CHEBI:60240"/>
    </ligand>
</feature>
<dbReference type="CDD" id="cd14265">
    <property type="entry name" value="UDPK_IM_like"/>
    <property type="match status" value="1"/>
</dbReference>
<feature type="transmembrane region" description="Helical" evidence="19">
    <location>
        <begin position="90"/>
        <end position="111"/>
    </location>
</feature>
<evidence type="ECO:0000256" key="7">
    <source>
        <dbReference type="ARBA" id="ARBA00022741"/>
    </source>
</evidence>
<dbReference type="Pfam" id="PF01219">
    <property type="entry name" value="DAGK_prokar"/>
    <property type="match status" value="1"/>
</dbReference>
<gene>
    <name evidence="20" type="ORF">SAMN04489864_101447</name>
</gene>
<organism evidence="20 21">
    <name type="scientific">Pedobacter insulae</name>
    <dbReference type="NCBI Taxonomy" id="414048"/>
    <lineage>
        <taxon>Bacteria</taxon>
        <taxon>Pseudomonadati</taxon>
        <taxon>Bacteroidota</taxon>
        <taxon>Sphingobacteriia</taxon>
        <taxon>Sphingobacteriales</taxon>
        <taxon>Sphingobacteriaceae</taxon>
        <taxon>Pedobacter</taxon>
    </lineage>
</organism>
<feature type="binding site" evidence="17">
    <location>
        <begin position="88"/>
        <end position="89"/>
    </location>
    <ligand>
        <name>ATP</name>
        <dbReference type="ChEBI" id="CHEBI:30616"/>
    </ligand>
</feature>
<dbReference type="InterPro" id="IPR033717">
    <property type="entry name" value="UDPK"/>
</dbReference>
<keyword evidence="3" id="KW-1003">Cell membrane</keyword>
<keyword evidence="5" id="KW-0808">Transferase</keyword>
<feature type="binding site" evidence="17">
    <location>
        <position position="70"/>
    </location>
    <ligand>
        <name>ATP</name>
        <dbReference type="ChEBI" id="CHEBI:30616"/>
    </ligand>
</feature>
<keyword evidence="7 17" id="KW-0547">Nucleotide-binding</keyword>
<keyword evidence="13" id="KW-0594">Phospholipid biosynthesis</keyword>
<evidence type="ECO:0000256" key="14">
    <source>
        <dbReference type="ARBA" id="ARBA00023264"/>
    </source>
</evidence>
<dbReference type="GO" id="GO:0005524">
    <property type="term" value="F:ATP binding"/>
    <property type="evidence" value="ECO:0007669"/>
    <property type="project" value="UniProtKB-KW"/>
</dbReference>
<feature type="active site" description="Proton acceptor" evidence="15">
    <location>
        <position position="63"/>
    </location>
</feature>
<keyword evidence="11" id="KW-0443">Lipid metabolism</keyword>
<evidence type="ECO:0000256" key="19">
    <source>
        <dbReference type="SAM" id="Phobius"/>
    </source>
</evidence>
<dbReference type="PANTHER" id="PTHR34299">
    <property type="entry name" value="DIACYLGLYCEROL KINASE"/>
    <property type="match status" value="1"/>
</dbReference>
<evidence type="ECO:0000256" key="1">
    <source>
        <dbReference type="ARBA" id="ARBA00004651"/>
    </source>
</evidence>
<comment type="similarity">
    <text evidence="2">Belongs to the bacterial diacylglycerol kinase family.</text>
</comment>
<dbReference type="GO" id="GO:0008654">
    <property type="term" value="P:phospholipid biosynthetic process"/>
    <property type="evidence" value="ECO:0007669"/>
    <property type="project" value="UniProtKB-KW"/>
</dbReference>
<comment type="cofactor">
    <cofactor evidence="18">
        <name>Mg(2+)</name>
        <dbReference type="ChEBI" id="CHEBI:18420"/>
    </cofactor>
    <text evidence="18">Mn(2+), Zn(2+), Cd(2+) and Co(2+) support activity to lesser extents.</text>
</comment>
<evidence type="ECO:0000256" key="10">
    <source>
        <dbReference type="ARBA" id="ARBA00022989"/>
    </source>
</evidence>